<gene>
    <name evidence="4" type="ORF">HNR23_000262</name>
</gene>
<feature type="chain" id="PRO_5039629591" evidence="3">
    <location>
        <begin position="21"/>
        <end position="120"/>
    </location>
</feature>
<feature type="transmembrane region" description="Helical" evidence="2">
    <location>
        <begin position="85"/>
        <end position="103"/>
    </location>
</feature>
<evidence type="ECO:0000313" key="4">
    <source>
        <dbReference type="EMBL" id="MBB6170202.1"/>
    </source>
</evidence>
<feature type="transmembrane region" description="Helical" evidence="2">
    <location>
        <begin position="60"/>
        <end position="78"/>
    </location>
</feature>
<evidence type="ECO:0000256" key="1">
    <source>
        <dbReference type="SAM" id="MobiDB-lite"/>
    </source>
</evidence>
<accession>A0A7W9YDN1</accession>
<organism evidence="4 5">
    <name type="scientific">Nocardiopsis mwathae</name>
    <dbReference type="NCBI Taxonomy" id="1472723"/>
    <lineage>
        <taxon>Bacteria</taxon>
        <taxon>Bacillati</taxon>
        <taxon>Actinomycetota</taxon>
        <taxon>Actinomycetes</taxon>
        <taxon>Streptosporangiales</taxon>
        <taxon>Nocardiopsidaceae</taxon>
        <taxon>Nocardiopsis</taxon>
    </lineage>
</organism>
<keyword evidence="2" id="KW-1133">Transmembrane helix</keyword>
<protein>
    <submittedName>
        <fullName evidence="4">Uncharacterized protein</fullName>
    </submittedName>
</protein>
<proteinExistence type="predicted"/>
<evidence type="ECO:0000313" key="5">
    <source>
        <dbReference type="Proteomes" id="UP000546642"/>
    </source>
</evidence>
<keyword evidence="5" id="KW-1185">Reference proteome</keyword>
<sequence>MVGFAVVCLICAALTAAVLAVGNARRRRPDVPVPGAGSPGADPGNGDEGWHHVHRTFAPYSSWMAGVIVVTAVLAATVPAQVLELSLLAILTGSVLAAFVWNVRAPRSPLHQRHYEDRWD</sequence>
<feature type="region of interest" description="Disordered" evidence="1">
    <location>
        <begin position="29"/>
        <end position="48"/>
    </location>
</feature>
<dbReference type="AlphaFoldDB" id="A0A7W9YDN1"/>
<feature type="signal peptide" evidence="3">
    <location>
        <begin position="1"/>
        <end position="20"/>
    </location>
</feature>
<keyword evidence="3" id="KW-0732">Signal</keyword>
<evidence type="ECO:0000256" key="3">
    <source>
        <dbReference type="SAM" id="SignalP"/>
    </source>
</evidence>
<reference evidence="4 5" key="1">
    <citation type="submission" date="2020-08" db="EMBL/GenBank/DDBJ databases">
        <title>Sequencing the genomes of 1000 actinobacteria strains.</title>
        <authorList>
            <person name="Klenk H.-P."/>
        </authorList>
    </citation>
    <scope>NUCLEOTIDE SEQUENCE [LARGE SCALE GENOMIC DNA]</scope>
    <source>
        <strain evidence="4 5">DSM 46659</strain>
    </source>
</reference>
<keyword evidence="2" id="KW-0472">Membrane</keyword>
<evidence type="ECO:0000256" key="2">
    <source>
        <dbReference type="SAM" id="Phobius"/>
    </source>
</evidence>
<name>A0A7W9YDN1_9ACTN</name>
<dbReference type="Proteomes" id="UP000546642">
    <property type="component" value="Unassembled WGS sequence"/>
</dbReference>
<dbReference type="EMBL" id="JACHDS010000001">
    <property type="protein sequence ID" value="MBB6170202.1"/>
    <property type="molecule type" value="Genomic_DNA"/>
</dbReference>
<keyword evidence="2" id="KW-0812">Transmembrane</keyword>
<dbReference type="RefSeq" id="WP_184072688.1">
    <property type="nucleotide sequence ID" value="NZ_JACHDS010000001.1"/>
</dbReference>
<comment type="caution">
    <text evidence="4">The sequence shown here is derived from an EMBL/GenBank/DDBJ whole genome shotgun (WGS) entry which is preliminary data.</text>
</comment>